<keyword evidence="7" id="KW-0378">Hydrolase</keyword>
<comment type="caution">
    <text evidence="12">The sequence shown here is derived from an EMBL/GenBank/DDBJ whole genome shotgun (WGS) entry which is preliminary data.</text>
</comment>
<evidence type="ECO:0000256" key="8">
    <source>
        <dbReference type="ARBA" id="ARBA00022833"/>
    </source>
</evidence>
<keyword evidence="3" id="KW-0964">Secreted</keyword>
<evidence type="ECO:0000256" key="3">
    <source>
        <dbReference type="ARBA" id="ARBA00022525"/>
    </source>
</evidence>
<sequence>HYENMYFNRMAKYWESQSSGRYSVEGEVTEWVKVPFNEARYGRDVCGGITCSNTWFLIRDALAYWVQDQMAAGMTMAQISDYLKTFDVQDRYDFDGDGNFDEPDGYIDHFQIVHAGGDQAAGDPQQGSDAIWSHRWYAQINPFGSTGPAGLLQGGGVEIGQGGVSDPNGANVTIPSNPTGVWVGDYTIQPENGGLGVFAHEFGHDLGLPDLYDTSGNTGGAENSTGFWTLYSSGSYGNHRGTDGIGDDPTDLGAFEKFQLGWLGCPSCPGGPFYQVVRHGENASIKLGPANSATKGTPQAFFVLLPDNRVDNNIGAPFAGSKFYYSGSGNDLDNVMYKQVTLPANATLTAKVRYEIEEGWDYAYVVVSTDNGATWKTVPTNLSAADDPNGQNFGNGITGSSAGAWVDLTANLSGYSGNVLLGFRYWTDGAVAPAGFGVDEIAITGLPTDGAEADAGWTYAGFIRTTGTITQSFFNAYFGEFRQYTGYDESLKTGPYNFGFLDNPNLQNWVEHYPYQDGLLVWYYDTSFADNNVGDYCAAGRCGGLFLPVDAHPGLLIRPDNGKVWRPRIQSYDATFGLEATDKITLHANSIAATYGGLPAVPVFDDTKSYWVAPNPAIGHFGWSSVPVPHTGTSIRVVSTSSQDGFMQVEVRTAK</sequence>
<dbReference type="PANTHER" id="PTHR13062">
    <property type="entry name" value="COLLAGENASE"/>
    <property type="match status" value="1"/>
</dbReference>
<name>A0A0P9CX81_9CHLR</name>
<keyword evidence="4" id="KW-0645">Protease</keyword>
<comment type="subcellular location">
    <subcellularLocation>
        <location evidence="2">Secreted</location>
    </subcellularLocation>
</comment>
<evidence type="ECO:0000313" key="13">
    <source>
        <dbReference type="Proteomes" id="UP000050509"/>
    </source>
</evidence>
<dbReference type="SUPFAM" id="SSF55486">
    <property type="entry name" value="Metalloproteases ('zincins'), catalytic domain"/>
    <property type="match status" value="1"/>
</dbReference>
<dbReference type="AlphaFoldDB" id="A0A0P9CX81"/>
<evidence type="ECO:0000256" key="7">
    <source>
        <dbReference type="ARBA" id="ARBA00022801"/>
    </source>
</evidence>
<dbReference type="PATRIC" id="fig|186479.3.peg.820"/>
<evidence type="ECO:0000256" key="9">
    <source>
        <dbReference type="ARBA" id="ARBA00023049"/>
    </source>
</evidence>
<accession>A0A0P9CX81</accession>
<dbReference type="Pfam" id="PF05547">
    <property type="entry name" value="Peptidase_M6"/>
    <property type="match status" value="1"/>
</dbReference>
<evidence type="ECO:0000256" key="2">
    <source>
        <dbReference type="ARBA" id="ARBA00004613"/>
    </source>
</evidence>
<evidence type="ECO:0000256" key="5">
    <source>
        <dbReference type="ARBA" id="ARBA00022723"/>
    </source>
</evidence>
<dbReference type="GO" id="GO:0046872">
    <property type="term" value="F:metal ion binding"/>
    <property type="evidence" value="ECO:0007669"/>
    <property type="project" value="UniProtKB-KW"/>
</dbReference>
<evidence type="ECO:0000259" key="11">
    <source>
        <dbReference type="Pfam" id="PF20774"/>
    </source>
</evidence>
<dbReference type="EMBL" id="LJCR01001188">
    <property type="protein sequence ID" value="KPV50844.1"/>
    <property type="molecule type" value="Genomic_DNA"/>
</dbReference>
<dbReference type="GO" id="GO:0008237">
    <property type="term" value="F:metallopeptidase activity"/>
    <property type="evidence" value="ECO:0007669"/>
    <property type="project" value="UniProtKB-KW"/>
</dbReference>
<gene>
    <name evidence="12" type="ORF">SE17_24570</name>
</gene>
<dbReference type="Pfam" id="PF20774">
    <property type="entry name" value="InhA-like_VEG"/>
    <property type="match status" value="1"/>
</dbReference>
<dbReference type="GO" id="GO:0005576">
    <property type="term" value="C:extracellular region"/>
    <property type="evidence" value="ECO:0007669"/>
    <property type="project" value="UniProtKB-SubCell"/>
</dbReference>
<dbReference type="InterPro" id="IPR048665">
    <property type="entry name" value="InhA-like_VEG"/>
</dbReference>
<dbReference type="GO" id="GO:0006508">
    <property type="term" value="P:proteolysis"/>
    <property type="evidence" value="ECO:0007669"/>
    <property type="project" value="UniProtKB-KW"/>
</dbReference>
<evidence type="ECO:0000256" key="1">
    <source>
        <dbReference type="ARBA" id="ARBA00001947"/>
    </source>
</evidence>
<keyword evidence="9" id="KW-0482">Metalloprotease</keyword>
<protein>
    <submittedName>
        <fullName evidence="12">Peptidase M6</fullName>
    </submittedName>
</protein>
<evidence type="ECO:0000256" key="6">
    <source>
        <dbReference type="ARBA" id="ARBA00022729"/>
    </source>
</evidence>
<comment type="cofactor">
    <cofactor evidence="1">
        <name>Zn(2+)</name>
        <dbReference type="ChEBI" id="CHEBI:29105"/>
    </cofactor>
</comment>
<feature type="non-terminal residue" evidence="12">
    <location>
        <position position="1"/>
    </location>
</feature>
<keyword evidence="5" id="KW-0479">Metal-binding</keyword>
<dbReference type="Pfam" id="PF20773">
    <property type="entry name" value="InhA-like_MAM"/>
    <property type="match status" value="1"/>
</dbReference>
<feature type="domain" description="Immune inhibitor A-like metallopeptidase VEG" evidence="11">
    <location>
        <begin position="477"/>
        <end position="644"/>
    </location>
</feature>
<feature type="domain" description="Peptidase M6-like" evidence="10">
    <location>
        <begin position="4"/>
        <end position="262"/>
    </location>
</feature>
<evidence type="ECO:0000259" key="10">
    <source>
        <dbReference type="Pfam" id="PF05547"/>
    </source>
</evidence>
<proteinExistence type="predicted"/>
<dbReference type="Proteomes" id="UP000050509">
    <property type="component" value="Unassembled WGS sequence"/>
</dbReference>
<keyword evidence="8" id="KW-0862">Zinc</keyword>
<organism evidence="12 13">
    <name type="scientific">Kouleothrix aurantiaca</name>
    <dbReference type="NCBI Taxonomy" id="186479"/>
    <lineage>
        <taxon>Bacteria</taxon>
        <taxon>Bacillati</taxon>
        <taxon>Chloroflexota</taxon>
        <taxon>Chloroflexia</taxon>
        <taxon>Chloroflexales</taxon>
        <taxon>Roseiflexineae</taxon>
        <taxon>Roseiflexaceae</taxon>
        <taxon>Kouleothrix</taxon>
    </lineage>
</organism>
<evidence type="ECO:0000256" key="4">
    <source>
        <dbReference type="ARBA" id="ARBA00022670"/>
    </source>
</evidence>
<evidence type="ECO:0000313" key="12">
    <source>
        <dbReference type="EMBL" id="KPV50844.1"/>
    </source>
</evidence>
<dbReference type="NCBIfam" id="TIGR03296">
    <property type="entry name" value="M6dom_TIGR03296"/>
    <property type="match status" value="1"/>
</dbReference>
<reference evidence="12 13" key="1">
    <citation type="submission" date="2015-09" db="EMBL/GenBank/DDBJ databases">
        <title>Draft genome sequence of Kouleothrix aurantiaca JCM 19913.</title>
        <authorList>
            <person name="Hemp J."/>
        </authorList>
    </citation>
    <scope>NUCLEOTIDE SEQUENCE [LARGE SCALE GENOMIC DNA]</scope>
    <source>
        <strain evidence="12 13">COM-B</strain>
    </source>
</reference>
<dbReference type="PANTHER" id="PTHR13062:SF12">
    <property type="entry name" value="ALPHA-2-MACROGLOBULIN DOMAIN-CONTAINING PROTEIN"/>
    <property type="match status" value="1"/>
</dbReference>
<keyword evidence="13" id="KW-1185">Reference proteome</keyword>
<dbReference type="InterPro" id="IPR008757">
    <property type="entry name" value="Peptidase_M6-like_domain"/>
</dbReference>
<keyword evidence="6" id="KW-0732">Signal</keyword>